<dbReference type="InterPro" id="IPR037066">
    <property type="entry name" value="Plug_dom_sf"/>
</dbReference>
<comment type="subcellular location">
    <subcellularLocation>
        <location evidence="1 14">Cell outer membrane</location>
        <topology evidence="1 14">Multi-pass membrane protein</topology>
    </subcellularLocation>
</comment>
<dbReference type="Gene3D" id="2.40.170.20">
    <property type="entry name" value="TonB-dependent receptor, beta-barrel domain"/>
    <property type="match status" value="1"/>
</dbReference>
<evidence type="ECO:0000313" key="19">
    <source>
        <dbReference type="Proteomes" id="UP000242515"/>
    </source>
</evidence>
<dbReference type="GO" id="GO:0038023">
    <property type="term" value="F:signaling receptor activity"/>
    <property type="evidence" value="ECO:0007669"/>
    <property type="project" value="InterPro"/>
</dbReference>
<dbReference type="FunFam" id="2.170.130.10:FF:000001">
    <property type="entry name" value="Catecholate siderophore TonB-dependent receptor"/>
    <property type="match status" value="1"/>
</dbReference>
<keyword evidence="11 14" id="KW-0472">Membrane</keyword>
<dbReference type="InterPro" id="IPR000531">
    <property type="entry name" value="Beta-barrel_TonB"/>
</dbReference>
<feature type="domain" description="TonB-dependent receptor plug" evidence="17">
    <location>
        <begin position="110"/>
        <end position="210"/>
    </location>
</feature>
<dbReference type="AlphaFoldDB" id="A0A1H9DR40"/>
<dbReference type="InterPro" id="IPR010105">
    <property type="entry name" value="TonB_sidphr_rcpt"/>
</dbReference>
<dbReference type="Proteomes" id="UP000242515">
    <property type="component" value="Unassembled WGS sequence"/>
</dbReference>
<dbReference type="Pfam" id="PF07715">
    <property type="entry name" value="Plug"/>
    <property type="match status" value="1"/>
</dbReference>
<evidence type="ECO:0000313" key="18">
    <source>
        <dbReference type="EMBL" id="SEQ15980.1"/>
    </source>
</evidence>
<keyword evidence="9" id="KW-0406">Ion transport</keyword>
<evidence type="ECO:0000256" key="6">
    <source>
        <dbReference type="ARBA" id="ARBA00022692"/>
    </source>
</evidence>
<keyword evidence="3 14" id="KW-0813">Transport</keyword>
<evidence type="ECO:0000259" key="17">
    <source>
        <dbReference type="Pfam" id="PF07715"/>
    </source>
</evidence>
<evidence type="ECO:0000256" key="3">
    <source>
        <dbReference type="ARBA" id="ARBA00022448"/>
    </source>
</evidence>
<dbReference type="Gene3D" id="2.170.130.10">
    <property type="entry name" value="TonB-dependent receptor, plug domain"/>
    <property type="match status" value="1"/>
</dbReference>
<evidence type="ECO:0000256" key="10">
    <source>
        <dbReference type="ARBA" id="ARBA00023077"/>
    </source>
</evidence>
<dbReference type="GO" id="GO:0009279">
    <property type="term" value="C:cell outer membrane"/>
    <property type="evidence" value="ECO:0007669"/>
    <property type="project" value="UniProtKB-SubCell"/>
</dbReference>
<dbReference type="NCBIfam" id="TIGR01783">
    <property type="entry name" value="TonB-siderophor"/>
    <property type="match status" value="1"/>
</dbReference>
<dbReference type="CDD" id="cd01347">
    <property type="entry name" value="ligand_gated_channel"/>
    <property type="match status" value="1"/>
</dbReference>
<evidence type="ECO:0000256" key="11">
    <source>
        <dbReference type="ARBA" id="ARBA00023136"/>
    </source>
</evidence>
<sequence length="804" mass="87295">MLTTLYLLAKYMNNENAPDNHSHWYLQGNLMKKNKNIAPSFIELTKLGVFAGLCVGLSAPTLADTVSNTSKQINKSSDSQNSDDSLIIKATLPSLYVPKSLSDPKFTRPLADTTRTVTVVPEKVIQEQHATTLTDAMKNIAGAGAFFAGENGSSTTGDAIYMRGVDTSNSIYVDGIRDIAAVSRDTFNISSVEVLKGPSGSDYGRSAPSGSINMVTKKPELSTNVDGSLSYGSASNRRATVDYNQMINDNAAFRINMMGDNGHDKTRDKVSHEKYGFAPSIAFGLETDTRLYLDYVHVHQNNTPDGGIPTIGLPGYSAPKGYSALNSAGKVNRHNFYGTDSDYDKSSTDSATMRFEHDFSDVTTIRNTTRWAKTSQKYLMTAVMGGASNIQTHNSSNIDDWTWSRLANTRDSVNKILTNQTNLTTKFSTGSVKHDVSTGVELTHESQTIRGLNAISPPAVNIYHPDSSISVGGLSRNGADAHGTTDTFGIYAFDTLQLTDKFEINGGARLDSYQTDYKSATACGGSGRGAVACSAGVAKGTPVRTVDTSKSGNLFNWKAGALYHLTEQGNVYANYGVSQQPPGGNNFQLTASSTTSKNANSTDFQPQKAATAEVGTKWNLMDSRLLLTAALFRTDIKNEVEQDASTKDYSQVGRKRVEGYELTISGDITDNWHALAGYTLQNAKVSEGKAVNNDGSKYLSYTPRHAFTAWTTYQITPDWVAGAGARYVGSMHRGTDGAVGTPNTIDNYWVADAMTGYQVNRNLDLQLNVYNLFDKHYVQSINKSGYRYHPGAERSWMLTANVHF</sequence>
<keyword evidence="7" id="KW-0732">Signal</keyword>
<dbReference type="InterPro" id="IPR012910">
    <property type="entry name" value="Plug_dom"/>
</dbReference>
<dbReference type="InterPro" id="IPR039426">
    <property type="entry name" value="TonB-dep_rcpt-like"/>
</dbReference>
<evidence type="ECO:0000259" key="16">
    <source>
        <dbReference type="Pfam" id="PF00593"/>
    </source>
</evidence>
<comment type="similarity">
    <text evidence="2 14 15">Belongs to the TonB-dependent receptor family.</text>
</comment>
<feature type="domain" description="TonB-dependent receptor-like beta-barrel" evidence="16">
    <location>
        <begin position="288"/>
        <end position="772"/>
    </location>
</feature>
<keyword evidence="12 18" id="KW-0675">Receptor</keyword>
<accession>A0A1H9DR40</accession>
<evidence type="ECO:0000256" key="15">
    <source>
        <dbReference type="RuleBase" id="RU003357"/>
    </source>
</evidence>
<organism evidence="18 19">
    <name type="scientific">Rosenbergiella nectarea</name>
    <dbReference type="NCBI Taxonomy" id="988801"/>
    <lineage>
        <taxon>Bacteria</taxon>
        <taxon>Pseudomonadati</taxon>
        <taxon>Pseudomonadota</taxon>
        <taxon>Gammaproteobacteria</taxon>
        <taxon>Enterobacterales</taxon>
        <taxon>Erwiniaceae</taxon>
        <taxon>Rosenbergiella</taxon>
    </lineage>
</organism>
<dbReference type="GO" id="GO:0015344">
    <property type="term" value="F:siderophore uptake transmembrane transporter activity"/>
    <property type="evidence" value="ECO:0007669"/>
    <property type="project" value="TreeGrafter"/>
</dbReference>
<name>A0A1H9DR40_9GAMM</name>
<dbReference type="InterPro" id="IPR036942">
    <property type="entry name" value="Beta-barrel_TonB_sf"/>
</dbReference>
<dbReference type="STRING" id="988801.SAMN05216522_101380"/>
<evidence type="ECO:0000256" key="4">
    <source>
        <dbReference type="ARBA" id="ARBA00022452"/>
    </source>
</evidence>
<keyword evidence="5" id="KW-0410">Iron transport</keyword>
<evidence type="ECO:0000256" key="14">
    <source>
        <dbReference type="PROSITE-ProRule" id="PRU01360"/>
    </source>
</evidence>
<dbReference type="Pfam" id="PF00593">
    <property type="entry name" value="TonB_dep_Rec_b-barrel"/>
    <property type="match status" value="1"/>
</dbReference>
<dbReference type="SUPFAM" id="SSF56935">
    <property type="entry name" value="Porins"/>
    <property type="match status" value="1"/>
</dbReference>
<evidence type="ECO:0000256" key="5">
    <source>
        <dbReference type="ARBA" id="ARBA00022496"/>
    </source>
</evidence>
<evidence type="ECO:0000256" key="13">
    <source>
        <dbReference type="ARBA" id="ARBA00023237"/>
    </source>
</evidence>
<reference evidence="19" key="1">
    <citation type="submission" date="2016-10" db="EMBL/GenBank/DDBJ databases">
        <authorList>
            <person name="Varghese N."/>
            <person name="Submissions S."/>
        </authorList>
    </citation>
    <scope>NUCLEOTIDE SEQUENCE [LARGE SCALE GENOMIC DNA]</scope>
    <source>
        <strain evidence="19">8N4</strain>
    </source>
</reference>
<dbReference type="GO" id="GO:0015891">
    <property type="term" value="P:siderophore transport"/>
    <property type="evidence" value="ECO:0007669"/>
    <property type="project" value="InterPro"/>
</dbReference>
<dbReference type="EMBL" id="FOGC01000001">
    <property type="protein sequence ID" value="SEQ15980.1"/>
    <property type="molecule type" value="Genomic_DNA"/>
</dbReference>
<protein>
    <submittedName>
        <fullName evidence="18">Catecholate siderophore receptor</fullName>
    </submittedName>
</protein>
<dbReference type="PANTHER" id="PTHR32552:SF89">
    <property type="entry name" value="CATECHOLATE SIDEROPHORE RECEPTOR FIU"/>
    <property type="match status" value="1"/>
</dbReference>
<keyword evidence="8" id="KW-0408">Iron</keyword>
<evidence type="ECO:0000256" key="8">
    <source>
        <dbReference type="ARBA" id="ARBA00023004"/>
    </source>
</evidence>
<keyword evidence="4 14" id="KW-1134">Transmembrane beta strand</keyword>
<evidence type="ECO:0000256" key="7">
    <source>
        <dbReference type="ARBA" id="ARBA00022729"/>
    </source>
</evidence>
<evidence type="ECO:0000256" key="12">
    <source>
        <dbReference type="ARBA" id="ARBA00023170"/>
    </source>
</evidence>
<evidence type="ECO:0000256" key="1">
    <source>
        <dbReference type="ARBA" id="ARBA00004571"/>
    </source>
</evidence>
<proteinExistence type="inferred from homology"/>
<dbReference type="PANTHER" id="PTHR32552">
    <property type="entry name" value="FERRICHROME IRON RECEPTOR-RELATED"/>
    <property type="match status" value="1"/>
</dbReference>
<gene>
    <name evidence="18" type="ORF">SAMN05216522_101380</name>
</gene>
<keyword evidence="13 14" id="KW-0998">Cell outer membrane</keyword>
<keyword evidence="6 14" id="KW-0812">Transmembrane</keyword>
<evidence type="ECO:0000256" key="2">
    <source>
        <dbReference type="ARBA" id="ARBA00009810"/>
    </source>
</evidence>
<keyword evidence="10 15" id="KW-0798">TonB box</keyword>
<dbReference type="PROSITE" id="PS52016">
    <property type="entry name" value="TONB_DEPENDENT_REC_3"/>
    <property type="match status" value="1"/>
</dbReference>
<evidence type="ECO:0000256" key="9">
    <source>
        <dbReference type="ARBA" id="ARBA00023065"/>
    </source>
</evidence>
<keyword evidence="19" id="KW-1185">Reference proteome</keyword>
<dbReference type="NCBIfam" id="NF007349">
    <property type="entry name" value="PRK09840.1"/>
    <property type="match status" value="1"/>
</dbReference>